<keyword evidence="5" id="KW-0391">Immunity</keyword>
<dbReference type="Pfam" id="PF07654">
    <property type="entry name" value="C1-set"/>
    <property type="match status" value="1"/>
</dbReference>
<keyword evidence="2" id="KW-0490">MHC I</keyword>
<keyword evidence="8" id="KW-1015">Disulfide bond</keyword>
<dbReference type="InterPro" id="IPR007110">
    <property type="entry name" value="Ig-like_dom"/>
</dbReference>
<gene>
    <name evidence="13" type="ORF">ASZ78_011459</name>
</gene>
<dbReference type="PANTHER" id="PTHR16675">
    <property type="entry name" value="MHC CLASS I-RELATED"/>
    <property type="match status" value="1"/>
</dbReference>
<evidence type="ECO:0000256" key="6">
    <source>
        <dbReference type="ARBA" id="ARBA00022989"/>
    </source>
</evidence>
<dbReference type="InterPro" id="IPR011161">
    <property type="entry name" value="MHC_I-like_Ag-recog"/>
</dbReference>
<comment type="similarity">
    <text evidence="10">Belongs to the MHC class I family.</text>
</comment>
<evidence type="ECO:0000313" key="14">
    <source>
        <dbReference type="Proteomes" id="UP000198323"/>
    </source>
</evidence>
<evidence type="ECO:0000256" key="8">
    <source>
        <dbReference type="ARBA" id="ARBA00023157"/>
    </source>
</evidence>
<evidence type="ECO:0000256" key="7">
    <source>
        <dbReference type="ARBA" id="ARBA00023136"/>
    </source>
</evidence>
<proteinExistence type="inferred from homology"/>
<dbReference type="SUPFAM" id="SSF48726">
    <property type="entry name" value="Immunoglobulin"/>
    <property type="match status" value="1"/>
</dbReference>
<dbReference type="AlphaFoldDB" id="A0A226M9E2"/>
<evidence type="ECO:0000256" key="1">
    <source>
        <dbReference type="ARBA" id="ARBA00004479"/>
    </source>
</evidence>
<dbReference type="FunFam" id="2.60.40.10:FF:000204">
    <property type="entry name" value="Major histocompatibility complex, class I-related protein"/>
    <property type="match status" value="1"/>
</dbReference>
<evidence type="ECO:0000313" key="13">
    <source>
        <dbReference type="EMBL" id="OXB51881.1"/>
    </source>
</evidence>
<evidence type="ECO:0000256" key="2">
    <source>
        <dbReference type="ARBA" id="ARBA00022451"/>
    </source>
</evidence>
<evidence type="ECO:0000256" key="9">
    <source>
        <dbReference type="ARBA" id="ARBA00023180"/>
    </source>
</evidence>
<dbReference type="PROSITE" id="PS00290">
    <property type="entry name" value="IG_MHC"/>
    <property type="match status" value="1"/>
</dbReference>
<dbReference type="STRING" id="9009.A0A226M9E2"/>
<dbReference type="SUPFAM" id="SSF54452">
    <property type="entry name" value="MHC antigen-recognition domain"/>
    <property type="match status" value="1"/>
</dbReference>
<dbReference type="Gene3D" id="3.30.500.10">
    <property type="entry name" value="MHC class I-like antigen recognition-like"/>
    <property type="match status" value="1"/>
</dbReference>
<comment type="caution">
    <text evidence="13">The sequence shown here is derived from an EMBL/GenBank/DDBJ whole genome shotgun (WGS) entry which is preliminary data.</text>
</comment>
<dbReference type="InterPro" id="IPR003006">
    <property type="entry name" value="Ig/MHC_CS"/>
</dbReference>
<dbReference type="InterPro" id="IPR011162">
    <property type="entry name" value="MHC_I/II-like_Ag-recog"/>
</dbReference>
<dbReference type="InterPro" id="IPR001039">
    <property type="entry name" value="MHC_I_a_a1/a2"/>
</dbReference>
<dbReference type="InterPro" id="IPR036179">
    <property type="entry name" value="Ig-like_dom_sf"/>
</dbReference>
<dbReference type="GO" id="GO:0006955">
    <property type="term" value="P:immune response"/>
    <property type="evidence" value="ECO:0007669"/>
    <property type="project" value="TreeGrafter"/>
</dbReference>
<dbReference type="Proteomes" id="UP000198323">
    <property type="component" value="Unassembled WGS sequence"/>
</dbReference>
<keyword evidence="6 11" id="KW-1133">Transmembrane helix</keyword>
<reference evidence="13 14" key="1">
    <citation type="submission" date="2016-07" db="EMBL/GenBank/DDBJ databases">
        <title>Disparate Historic Effective Population Sizes Predicted by Modern Levels of Genome Diversity for the Scaled Quail (Callipepla squamata) and the Northern Bobwhite (Colinus virginianus): Inferences from First and Second Generation Draft Genome Assemblies for Sympatric New World Quail.</title>
        <authorList>
            <person name="Oldeschulte D.L."/>
            <person name="Halley Y.A."/>
            <person name="Bhattarai E.K."/>
            <person name="Brashear W.A."/>
            <person name="Hill J."/>
            <person name="Metz R.P."/>
            <person name="Johnson C.D."/>
            <person name="Rollins D."/>
            <person name="Peterson M.J."/>
            <person name="Bickhart D.M."/>
            <person name="Decker J.E."/>
            <person name="Seabury C.M."/>
        </authorList>
    </citation>
    <scope>NUCLEOTIDE SEQUENCE [LARGE SCALE GENOMIC DNA]</scope>
    <source>
        <strain evidence="13 14">Texas</strain>
        <tissue evidence="13">Leg muscle</tissue>
    </source>
</reference>
<dbReference type="FunFam" id="3.30.500.10:FF:000001">
    <property type="entry name" value="H-2 class I histocompatibility antigen, alpha chain"/>
    <property type="match status" value="1"/>
</dbReference>
<feature type="domain" description="Ig-like" evidence="12">
    <location>
        <begin position="171"/>
        <end position="260"/>
    </location>
</feature>
<protein>
    <recommendedName>
        <fullName evidence="12">Ig-like domain-containing protein</fullName>
    </recommendedName>
</protein>
<dbReference type="PROSITE" id="PS50835">
    <property type="entry name" value="IG_LIKE"/>
    <property type="match status" value="1"/>
</dbReference>
<keyword evidence="4" id="KW-0732">Signal</keyword>
<sequence>MTDPGPGMPWFVIVGYVDGEGFVRYDSTVRRTEPRTEWMKAAVDAEYWDGQTRIAQGSEQVNRVNLVTLRERFNQSGGSHTRQRMYGCDILEDGTTRGYSQHAYDGRDFIAFDKDTQTFTAAVPEAVPTKVKWEGLDEPERWKQYLEETCVEWLRRYVEYGKAELGRREQPEVRVSGKEAGGILTLSCRAHGFYPRPIVISWMKDGMVQDQETHSGGTTPNSDGTYYACASIDVLPEDGHKYQCRVEHASLSQPGLYSLEPPSNLVPILAGVAVAIVALAIVAGVGFVIWRRSAGKKEKGYNIAPGE</sequence>
<dbReference type="InterPro" id="IPR013783">
    <property type="entry name" value="Ig-like_fold"/>
</dbReference>
<evidence type="ECO:0000256" key="10">
    <source>
        <dbReference type="RuleBase" id="RU004439"/>
    </source>
</evidence>
<organism evidence="13 14">
    <name type="scientific">Callipepla squamata</name>
    <name type="common">Scaled quail</name>
    <dbReference type="NCBI Taxonomy" id="9009"/>
    <lineage>
        <taxon>Eukaryota</taxon>
        <taxon>Metazoa</taxon>
        <taxon>Chordata</taxon>
        <taxon>Craniata</taxon>
        <taxon>Vertebrata</taxon>
        <taxon>Euteleostomi</taxon>
        <taxon>Archelosauria</taxon>
        <taxon>Archosauria</taxon>
        <taxon>Dinosauria</taxon>
        <taxon>Saurischia</taxon>
        <taxon>Theropoda</taxon>
        <taxon>Coelurosauria</taxon>
        <taxon>Aves</taxon>
        <taxon>Neognathae</taxon>
        <taxon>Galloanserae</taxon>
        <taxon>Galliformes</taxon>
        <taxon>Odontophoridae</taxon>
        <taxon>Callipepla</taxon>
    </lineage>
</organism>
<dbReference type="PRINTS" id="PR01638">
    <property type="entry name" value="MHCCLASSI"/>
</dbReference>
<dbReference type="GO" id="GO:0005615">
    <property type="term" value="C:extracellular space"/>
    <property type="evidence" value="ECO:0007669"/>
    <property type="project" value="TreeGrafter"/>
</dbReference>
<dbReference type="Pfam" id="PF00129">
    <property type="entry name" value="MHC_I"/>
    <property type="match status" value="1"/>
</dbReference>
<dbReference type="GO" id="GO:0009897">
    <property type="term" value="C:external side of plasma membrane"/>
    <property type="evidence" value="ECO:0007669"/>
    <property type="project" value="TreeGrafter"/>
</dbReference>
<keyword evidence="14" id="KW-1185">Reference proteome</keyword>
<dbReference type="GO" id="GO:0002474">
    <property type="term" value="P:antigen processing and presentation of peptide antigen via MHC class I"/>
    <property type="evidence" value="ECO:0007669"/>
    <property type="project" value="UniProtKB-KW"/>
</dbReference>
<dbReference type="GO" id="GO:0042612">
    <property type="term" value="C:MHC class I protein complex"/>
    <property type="evidence" value="ECO:0007669"/>
    <property type="project" value="UniProtKB-KW"/>
</dbReference>
<dbReference type="SMART" id="SM00407">
    <property type="entry name" value="IGc1"/>
    <property type="match status" value="1"/>
</dbReference>
<keyword evidence="9" id="KW-0325">Glycoprotein</keyword>
<keyword evidence="7 11" id="KW-0472">Membrane</keyword>
<dbReference type="PANTHER" id="PTHR16675:SF242">
    <property type="entry name" value="MAJOR HISTOCOMPATIBILITY COMPLEX CLASS I-RELATED GENE PROTEIN"/>
    <property type="match status" value="1"/>
</dbReference>
<comment type="subcellular location">
    <subcellularLocation>
        <location evidence="1">Membrane</location>
        <topology evidence="1">Single-pass type I membrane protein</topology>
    </subcellularLocation>
</comment>
<evidence type="ECO:0000256" key="5">
    <source>
        <dbReference type="ARBA" id="ARBA00022859"/>
    </source>
</evidence>
<dbReference type="InterPro" id="IPR037055">
    <property type="entry name" value="MHC_I-like_Ag-recog_sf"/>
</dbReference>
<dbReference type="Gene3D" id="2.60.40.10">
    <property type="entry name" value="Immunoglobulins"/>
    <property type="match status" value="1"/>
</dbReference>
<name>A0A226M9E2_CALSU</name>
<dbReference type="InterPro" id="IPR050208">
    <property type="entry name" value="MHC_class-I_related"/>
</dbReference>
<evidence type="ECO:0000256" key="3">
    <source>
        <dbReference type="ARBA" id="ARBA00022692"/>
    </source>
</evidence>
<evidence type="ECO:0000256" key="11">
    <source>
        <dbReference type="SAM" id="Phobius"/>
    </source>
</evidence>
<dbReference type="EMBL" id="MCFN01007973">
    <property type="protein sequence ID" value="OXB51881.1"/>
    <property type="molecule type" value="Genomic_DNA"/>
</dbReference>
<evidence type="ECO:0000259" key="12">
    <source>
        <dbReference type="PROSITE" id="PS50835"/>
    </source>
</evidence>
<feature type="transmembrane region" description="Helical" evidence="11">
    <location>
        <begin position="268"/>
        <end position="290"/>
    </location>
</feature>
<dbReference type="InterPro" id="IPR003597">
    <property type="entry name" value="Ig_C1-set"/>
</dbReference>
<dbReference type="OrthoDB" id="9028748at2759"/>
<evidence type="ECO:0000256" key="4">
    <source>
        <dbReference type="ARBA" id="ARBA00022729"/>
    </source>
</evidence>
<accession>A0A226M9E2</accession>
<keyword evidence="3 11" id="KW-0812">Transmembrane</keyword>